<dbReference type="EMBL" id="CAFBPO010000002">
    <property type="protein sequence ID" value="CAB5011773.1"/>
    <property type="molecule type" value="Genomic_DNA"/>
</dbReference>
<protein>
    <submittedName>
        <fullName evidence="3">Unannotated protein</fullName>
    </submittedName>
</protein>
<organism evidence="3">
    <name type="scientific">freshwater metagenome</name>
    <dbReference type="NCBI Taxonomy" id="449393"/>
    <lineage>
        <taxon>unclassified sequences</taxon>
        <taxon>metagenomes</taxon>
        <taxon>ecological metagenomes</taxon>
    </lineage>
</organism>
<reference evidence="3" key="1">
    <citation type="submission" date="2020-05" db="EMBL/GenBank/DDBJ databases">
        <authorList>
            <person name="Chiriac C."/>
            <person name="Salcher M."/>
            <person name="Ghai R."/>
            <person name="Kavagutti S V."/>
        </authorList>
    </citation>
    <scope>NUCLEOTIDE SEQUENCE</scope>
</reference>
<evidence type="ECO:0000313" key="4">
    <source>
        <dbReference type="EMBL" id="CAB4744810.1"/>
    </source>
</evidence>
<evidence type="ECO:0000313" key="6">
    <source>
        <dbReference type="EMBL" id="CAB4842393.1"/>
    </source>
</evidence>
<evidence type="ECO:0000313" key="5">
    <source>
        <dbReference type="EMBL" id="CAB4800333.1"/>
    </source>
</evidence>
<dbReference type="EMBL" id="CAEZZH010000001">
    <property type="protein sequence ID" value="CAB4744810.1"/>
    <property type="molecule type" value="Genomic_DNA"/>
</dbReference>
<dbReference type="EMBL" id="CAFBOO010000003">
    <property type="protein sequence ID" value="CAB4982806.1"/>
    <property type="molecule type" value="Genomic_DNA"/>
</dbReference>
<proteinExistence type="predicted"/>
<evidence type="ECO:0000313" key="7">
    <source>
        <dbReference type="EMBL" id="CAB4946953.1"/>
    </source>
</evidence>
<dbReference type="EMBL" id="CAFAAN010000004">
    <property type="protein sequence ID" value="CAB4800333.1"/>
    <property type="molecule type" value="Genomic_DNA"/>
</dbReference>
<dbReference type="AlphaFoldDB" id="A0A6J6MII2"/>
<feature type="compositionally biased region" description="Low complexity" evidence="1">
    <location>
        <begin position="633"/>
        <end position="666"/>
    </location>
</feature>
<evidence type="ECO:0000313" key="3">
    <source>
        <dbReference type="EMBL" id="CAB4673239.1"/>
    </source>
</evidence>
<dbReference type="EMBL" id="CAEZUM010000007">
    <property type="protein sequence ID" value="CAB4593651.1"/>
    <property type="molecule type" value="Genomic_DNA"/>
</dbReference>
<name>A0A6J6MII2_9ZZZZ</name>
<feature type="region of interest" description="Disordered" evidence="1">
    <location>
        <begin position="630"/>
        <end position="741"/>
    </location>
</feature>
<gene>
    <name evidence="2" type="ORF">UFOPK1824_00215</name>
    <name evidence="3" type="ORF">UFOPK2340_00566</name>
    <name evidence="4" type="ORF">UFOPK2850_00012</name>
    <name evidence="5" type="ORF">UFOPK3027_00608</name>
    <name evidence="6" type="ORF">UFOPK3256_00832</name>
    <name evidence="7" type="ORF">UFOPK3827_00292</name>
    <name evidence="8" type="ORF">UFOPK3982_00531</name>
    <name evidence="9" type="ORF">UFOPK4120_00292</name>
    <name evidence="10" type="ORF">UFOPK4404_00292</name>
</gene>
<dbReference type="EMBL" id="CAFBQY010000002">
    <property type="protein sequence ID" value="CAB5070292.1"/>
    <property type="molecule type" value="Genomic_DNA"/>
</dbReference>
<accession>A0A6J6MII2</accession>
<dbReference type="EMBL" id="CAFAZW010000010">
    <property type="protein sequence ID" value="CAB4842393.1"/>
    <property type="molecule type" value="Genomic_DNA"/>
</dbReference>
<sequence>MADPASTIGNVMFSWRKVSIVLLTSGLLLSLLPTSTFAVDPVQPGSAAPNGPAFTPPEDPEVIKDARSILRAIEPSSSNNAMVYFDQNQVNFKSYISLEKQSAGQAGAGGAITCLTPDDPKCVSALADSSFQQIKYDVAMGSCDARQIAACVKSLTLVKEDGTKVKADPVTRIYSKTSPGWASTFNSKTNSGYPGSDGPWIWRINDGGKSTDYLILGLVSALFNRPNGVSTWDASEKSLRLSIYPVKKFQSAMLVEGAGETGCLAVDTGVCYQRIAFASNLRFALDLRIPKVITGWLNGRLEKPVAYTENYNDDYSELIVEASPLEEIMTGKWLANTGAVSRYLDESRRGLTAGVGKNLDIAGVDPDDQSAVRYYSSMATLFNNTALTNSLTWRLNTTSSGAQSFATSCQKSDGVQGIVTSNASVYEPGSPKWDGNEGALAYKIAAPTYKPDGKTENVGRYAFTMRADLIKCVYGMEKLPAYANIEVTYDGSGEKKTATVVLGSNKEWVNLHADNFMYTGAPPTVSVKLDGWAKSTSAATKAPSNTGNQGAAPAPAAGKVTITCIKGSTKKLVTGVKPQCPSGYKMQNSTAPAAQQVQVTVTCTKGTTKKTVTGVKPQCPAGYKMSAATPVKAPSAPAQPAAQQPNAPADMPAPQAPAGQPGTPNQPGQPQPNGPAPQFDPNADITITCTKGAESKQVTGKSPVQCPSGYQMKPMGPGHPGAPGQPLDPFQPGLPMQPPKQ</sequence>
<evidence type="ECO:0000256" key="1">
    <source>
        <dbReference type="SAM" id="MobiDB-lite"/>
    </source>
</evidence>
<dbReference type="EMBL" id="CAFBNM010000002">
    <property type="protein sequence ID" value="CAB4946953.1"/>
    <property type="molecule type" value="Genomic_DNA"/>
</dbReference>
<evidence type="ECO:0000313" key="2">
    <source>
        <dbReference type="EMBL" id="CAB4593651.1"/>
    </source>
</evidence>
<evidence type="ECO:0000313" key="10">
    <source>
        <dbReference type="EMBL" id="CAB5070292.1"/>
    </source>
</evidence>
<evidence type="ECO:0000313" key="9">
    <source>
        <dbReference type="EMBL" id="CAB5011773.1"/>
    </source>
</evidence>
<dbReference type="EMBL" id="CAEZXC010000023">
    <property type="protein sequence ID" value="CAB4673239.1"/>
    <property type="molecule type" value="Genomic_DNA"/>
</dbReference>
<evidence type="ECO:0000313" key="8">
    <source>
        <dbReference type="EMBL" id="CAB4982806.1"/>
    </source>
</evidence>